<comment type="caution">
    <text evidence="1">The sequence shown here is derived from an EMBL/GenBank/DDBJ whole genome shotgun (WGS) entry which is preliminary data.</text>
</comment>
<evidence type="ECO:0000313" key="2">
    <source>
        <dbReference type="Proteomes" id="UP001165960"/>
    </source>
</evidence>
<name>A0ACC2U129_9FUNG</name>
<protein>
    <submittedName>
        <fullName evidence="1">Uncharacterized protein</fullName>
    </submittedName>
</protein>
<proteinExistence type="predicted"/>
<dbReference type="EMBL" id="QTSX02001535">
    <property type="protein sequence ID" value="KAJ9080644.1"/>
    <property type="molecule type" value="Genomic_DNA"/>
</dbReference>
<keyword evidence="2" id="KW-1185">Reference proteome</keyword>
<dbReference type="Proteomes" id="UP001165960">
    <property type="component" value="Unassembled WGS sequence"/>
</dbReference>
<accession>A0ACC2U129</accession>
<reference evidence="1" key="1">
    <citation type="submission" date="2022-04" db="EMBL/GenBank/DDBJ databases">
        <title>Genome of the entomopathogenic fungus Entomophthora muscae.</title>
        <authorList>
            <person name="Elya C."/>
            <person name="Lovett B.R."/>
            <person name="Lee E."/>
            <person name="Macias A.M."/>
            <person name="Hajek A.E."/>
            <person name="De Bivort B.L."/>
            <person name="Kasson M.T."/>
            <person name="De Fine Licht H.H."/>
            <person name="Stajich J.E."/>
        </authorList>
    </citation>
    <scope>NUCLEOTIDE SEQUENCE</scope>
    <source>
        <strain evidence="1">Berkeley</strain>
    </source>
</reference>
<sequence length="1066" mass="118008">MSSKKSTKSSPKSSPPKSPLLAKTASPSNANVAIKVAVRVRPSKKEPNGLASANFEPAVETSMHNNTLYLPFAGLRAGFDFVLDSTVSQMELYQKCVRNMVTSFLEGFNMTILAYGQTSSGKTYTMGTSGSCDPDSEGVVPRAVQTIFEEISVPGFIGKDVKVSVSYLEIYNDDMIDLLCEDPKSGRTINVKQDHHGKIIWEGIKEVPVQSPTDVKRLLAQGTKRRQTAATDMNAVSSRSHAIFSVNLTQTRVGSKSTKSIIHSKCHFVDLAGSERLKKTGAIGNRAKEGININSELSSLGKVINALADPANNPFVPYRESKLTRLLQDSLGGNSCTMMIACLSPDKADRSETQDTVRYASTARKITNRLKQDKEDITDVRALMNQVKQLTEELTFLKANANDVSGMAPPSTDVNETILFLIKHAQSLEKDLHNVKDKYSVLQKQLVSRQHRPSSSLSRRESSSHAFDDNASVAISELSLSTTTGLSRVLPPVVEEYELACQRLHNANLELQKTNLDLHSQVKAQIAKASILTNKNDAYKQEVESLQEQLQELLTESIQLHECIANIKAKSDLQIETLEKENVHLKEQLQKENDWQGRLSEAEAKFAESESRRLELEAQLSALKNAESEMSSSVLVHTEDENLDESFRELQELESVAAQMEKKLSPHLQHKALSKDTSPDVTPSFQLEKELEAKNSQLNTLEAKLLELESQNKTYSGEAAQLRESCDALTHQVHDMLAADADSKQVISKLQTDLESLNQQLLAASGSHDLQQASLSAQNSLVEDLNRRVAELTLSCQDMDQVKSKLGRVEEEHQATLQQLETSVNQLASEQALSKQLEEKMAELTASLKNTEESLASARREIREQNDLLNLQVEQTKALKEDNTRLTESYQDAQRKLCMSPPPTTTVVADDLSAVKVQKERLEKQLSMAKVDLKNATVHVDALEKEIVVIEAQREEAVKQSKSLRAESESNATSIQQLEKERALLSERLSALQKEHDLILERNSRYAHQAKLASPTTKDDEANSQTSGSRRSKSHPDSSSCALFNSKDLLEGLVGIALVLAYFILL</sequence>
<gene>
    <name evidence="1" type="ORF">DSO57_1022660</name>
</gene>
<evidence type="ECO:0000313" key="1">
    <source>
        <dbReference type="EMBL" id="KAJ9080644.1"/>
    </source>
</evidence>
<organism evidence="1 2">
    <name type="scientific">Entomophthora muscae</name>
    <dbReference type="NCBI Taxonomy" id="34485"/>
    <lineage>
        <taxon>Eukaryota</taxon>
        <taxon>Fungi</taxon>
        <taxon>Fungi incertae sedis</taxon>
        <taxon>Zoopagomycota</taxon>
        <taxon>Entomophthoromycotina</taxon>
        <taxon>Entomophthoromycetes</taxon>
        <taxon>Entomophthorales</taxon>
        <taxon>Entomophthoraceae</taxon>
        <taxon>Entomophthora</taxon>
    </lineage>
</organism>